<dbReference type="SUPFAM" id="SSF81383">
    <property type="entry name" value="F-box domain"/>
    <property type="match status" value="1"/>
</dbReference>
<sequence length="583" mass="64510">MPGVICYRTPSQDCILLGHLYRSSYSRNAQLAACEVWSHQEASSLISQPTGHYTKAKPNCRLCSPADSRLTLLSVSPEIVLLILARLPGWGILKCRYVCKVLKRLIDQSTKLQYIIQSNARGLEPLGDSSSASSDLSNLLFRERSWTMFGSMPGIYHSLQNPPDPANGSTSKRYSTYNLGKLVLCSGSHIVEHTLHSHLEDESQQHHIPNLGAEDLDPVGATHGILVYSNGSTIYIYSKVTNEVVSIVSVPYHGTLGVPSVRGSWIAALFRSEYRCNGVLIWNWKSGKLIDALHEAFSPALSIAFFDETTLAVVHTDRSACSARIDTYELSTIGAELKLSVSLPDAHPSKWYAKVDIYTGDESAPLESERMMCNAGIVAIDLEMRMRAPHYPETIAIDRVLNAILVMHKRIFSPVRNTNRETPIIRVPWTDWCADHFRMLIGVRLSPQRPVWGYRLVAVGPEPDKVSLFDFCPVGVRTVAQVWKGNGTWGASSAGRGGVSVRAAMAQRARTLVRVNTLGVAAGWFDNLKPSVDQIPYVVSVRRGVRDIVDTMLDGGNIIVTLRDRDPAEHTTSTRIILFNFIS</sequence>
<protein>
    <recommendedName>
        <fullName evidence="3">F-box domain-containing protein</fullName>
    </recommendedName>
</protein>
<evidence type="ECO:0000313" key="1">
    <source>
        <dbReference type="EMBL" id="CAE6494561.1"/>
    </source>
</evidence>
<evidence type="ECO:0000313" key="2">
    <source>
        <dbReference type="Proteomes" id="UP000663853"/>
    </source>
</evidence>
<dbReference type="SUPFAM" id="SSF50969">
    <property type="entry name" value="YVTN repeat-like/Quinoprotein amine dehydrogenase"/>
    <property type="match status" value="1"/>
</dbReference>
<dbReference type="EMBL" id="CAJMXA010003390">
    <property type="protein sequence ID" value="CAE6494561.1"/>
    <property type="molecule type" value="Genomic_DNA"/>
</dbReference>
<reference evidence="1" key="1">
    <citation type="submission" date="2021-01" db="EMBL/GenBank/DDBJ databases">
        <authorList>
            <person name="Kaushik A."/>
        </authorList>
    </citation>
    <scope>NUCLEOTIDE SEQUENCE</scope>
    <source>
        <strain evidence="1">AG6-10EEA</strain>
    </source>
</reference>
<name>A0A8H3HA10_9AGAM</name>
<accession>A0A8H3HA10</accession>
<dbReference type="AlphaFoldDB" id="A0A8H3HA10"/>
<dbReference type="Proteomes" id="UP000663853">
    <property type="component" value="Unassembled WGS sequence"/>
</dbReference>
<dbReference type="InterPro" id="IPR011044">
    <property type="entry name" value="Quino_amine_DH_bsu"/>
</dbReference>
<gene>
    <name evidence="1" type="ORF">RDB_LOCUS104931</name>
</gene>
<comment type="caution">
    <text evidence="1">The sequence shown here is derived from an EMBL/GenBank/DDBJ whole genome shotgun (WGS) entry which is preliminary data.</text>
</comment>
<evidence type="ECO:0008006" key="3">
    <source>
        <dbReference type="Google" id="ProtNLM"/>
    </source>
</evidence>
<proteinExistence type="predicted"/>
<dbReference type="InterPro" id="IPR036047">
    <property type="entry name" value="F-box-like_dom_sf"/>
</dbReference>
<organism evidence="1 2">
    <name type="scientific">Rhizoctonia solani</name>
    <dbReference type="NCBI Taxonomy" id="456999"/>
    <lineage>
        <taxon>Eukaryota</taxon>
        <taxon>Fungi</taxon>
        <taxon>Dikarya</taxon>
        <taxon>Basidiomycota</taxon>
        <taxon>Agaricomycotina</taxon>
        <taxon>Agaricomycetes</taxon>
        <taxon>Cantharellales</taxon>
        <taxon>Ceratobasidiaceae</taxon>
        <taxon>Rhizoctonia</taxon>
    </lineage>
</organism>